<keyword evidence="7" id="KW-0963">Cytoplasm</keyword>
<dbReference type="Gene3D" id="3.40.50.300">
    <property type="entry name" value="P-loop containing nucleotide triphosphate hydrolases"/>
    <property type="match status" value="1"/>
</dbReference>
<dbReference type="InterPro" id="IPR000623">
    <property type="entry name" value="Shikimate_kinase/TSH1"/>
</dbReference>
<dbReference type="PANTHER" id="PTHR21087">
    <property type="entry name" value="SHIKIMATE KINASE"/>
    <property type="match status" value="1"/>
</dbReference>
<dbReference type="CDD" id="cd00464">
    <property type="entry name" value="SK"/>
    <property type="match status" value="1"/>
</dbReference>
<feature type="binding site" evidence="7">
    <location>
        <position position="120"/>
    </location>
    <ligand>
        <name>ATP</name>
        <dbReference type="ChEBI" id="CHEBI:30616"/>
    </ligand>
</feature>
<evidence type="ECO:0000256" key="5">
    <source>
        <dbReference type="ARBA" id="ARBA00022840"/>
    </source>
</evidence>
<comment type="pathway">
    <text evidence="7">Metabolic intermediate biosynthesis; chorismate biosynthesis; chorismate from D-erythrose 4-phosphate and phosphoenolpyruvate: step 5/7.</text>
</comment>
<dbReference type="UniPathway" id="UPA00053">
    <property type="reaction ID" value="UER00088"/>
</dbReference>
<dbReference type="PANTHER" id="PTHR21087:SF16">
    <property type="entry name" value="SHIKIMATE KINASE 1, CHLOROPLASTIC"/>
    <property type="match status" value="1"/>
</dbReference>
<dbReference type="EC" id="2.7.1.71" evidence="7"/>
<keyword evidence="4 7" id="KW-0418">Kinase</keyword>
<dbReference type="KEGG" id="orn:DV701_01925"/>
<dbReference type="EMBL" id="CP031229">
    <property type="protein sequence ID" value="AXH95079.1"/>
    <property type="molecule type" value="Genomic_DNA"/>
</dbReference>
<evidence type="ECO:0000256" key="6">
    <source>
        <dbReference type="ARBA" id="ARBA00023141"/>
    </source>
</evidence>
<name>A0A345NJ71_9MICO</name>
<comment type="similarity">
    <text evidence="7">Belongs to the shikimate kinase family.</text>
</comment>
<evidence type="ECO:0000256" key="2">
    <source>
        <dbReference type="ARBA" id="ARBA00022679"/>
    </source>
</evidence>
<gene>
    <name evidence="7" type="primary">aroK</name>
    <name evidence="8" type="ORF">DV701_01925</name>
</gene>
<evidence type="ECO:0000313" key="9">
    <source>
        <dbReference type="Proteomes" id="UP000253790"/>
    </source>
</evidence>
<dbReference type="RefSeq" id="WP_114926844.1">
    <property type="nucleotide sequence ID" value="NZ_CP031229.1"/>
</dbReference>
<dbReference type="InterPro" id="IPR027417">
    <property type="entry name" value="P-loop_NTPase"/>
</dbReference>
<dbReference type="HAMAP" id="MF_00109">
    <property type="entry name" value="Shikimate_kinase"/>
    <property type="match status" value="1"/>
</dbReference>
<keyword evidence="7" id="KW-0460">Magnesium</keyword>
<evidence type="ECO:0000256" key="7">
    <source>
        <dbReference type="HAMAP-Rule" id="MF_00109"/>
    </source>
</evidence>
<keyword evidence="6 7" id="KW-0057">Aromatic amino acid biosynthesis</keyword>
<dbReference type="GO" id="GO:0008652">
    <property type="term" value="P:amino acid biosynthetic process"/>
    <property type="evidence" value="ECO:0007669"/>
    <property type="project" value="UniProtKB-KW"/>
</dbReference>
<feature type="binding site" evidence="7">
    <location>
        <position position="35"/>
    </location>
    <ligand>
        <name>substrate</name>
    </ligand>
</feature>
<comment type="catalytic activity">
    <reaction evidence="7">
        <text>shikimate + ATP = 3-phosphoshikimate + ADP + H(+)</text>
        <dbReference type="Rhea" id="RHEA:13121"/>
        <dbReference type="ChEBI" id="CHEBI:15378"/>
        <dbReference type="ChEBI" id="CHEBI:30616"/>
        <dbReference type="ChEBI" id="CHEBI:36208"/>
        <dbReference type="ChEBI" id="CHEBI:145989"/>
        <dbReference type="ChEBI" id="CHEBI:456216"/>
        <dbReference type="EC" id="2.7.1.71"/>
    </reaction>
</comment>
<protein>
    <recommendedName>
        <fullName evidence="7">Shikimate kinase</fullName>
        <shortName evidence="7">SK</shortName>
        <ecNumber evidence="7">2.7.1.71</ecNumber>
    </recommendedName>
</protein>
<keyword evidence="9" id="KW-1185">Reference proteome</keyword>
<accession>A0A345NJ71</accession>
<proteinExistence type="inferred from homology"/>
<dbReference type="SUPFAM" id="SSF52540">
    <property type="entry name" value="P-loop containing nucleoside triphosphate hydrolases"/>
    <property type="match status" value="1"/>
</dbReference>
<dbReference type="InterPro" id="IPR031322">
    <property type="entry name" value="Shikimate/glucono_kinase"/>
</dbReference>
<dbReference type="Pfam" id="PF01202">
    <property type="entry name" value="SKI"/>
    <property type="match status" value="1"/>
</dbReference>
<dbReference type="GO" id="GO:0004765">
    <property type="term" value="F:shikimate kinase activity"/>
    <property type="evidence" value="ECO:0007669"/>
    <property type="project" value="UniProtKB-UniRule"/>
</dbReference>
<dbReference type="Proteomes" id="UP000253790">
    <property type="component" value="Chromosome"/>
</dbReference>
<keyword evidence="2 7" id="KW-0808">Transferase</keyword>
<dbReference type="GO" id="GO:0009423">
    <property type="term" value="P:chorismate biosynthetic process"/>
    <property type="evidence" value="ECO:0007669"/>
    <property type="project" value="UniProtKB-UniRule"/>
</dbReference>
<feature type="binding site" evidence="7">
    <location>
        <position position="138"/>
    </location>
    <ligand>
        <name>substrate</name>
    </ligand>
</feature>
<dbReference type="GO" id="GO:0009073">
    <property type="term" value="P:aromatic amino acid family biosynthetic process"/>
    <property type="evidence" value="ECO:0007669"/>
    <property type="project" value="UniProtKB-KW"/>
</dbReference>
<keyword evidence="1 7" id="KW-0028">Amino-acid biosynthesis</keyword>
<evidence type="ECO:0000313" key="8">
    <source>
        <dbReference type="EMBL" id="AXH95079.1"/>
    </source>
</evidence>
<dbReference type="AlphaFoldDB" id="A0A345NJ71"/>
<dbReference type="GO" id="GO:0000287">
    <property type="term" value="F:magnesium ion binding"/>
    <property type="evidence" value="ECO:0007669"/>
    <property type="project" value="UniProtKB-UniRule"/>
</dbReference>
<keyword evidence="5 7" id="KW-0067">ATP-binding</keyword>
<dbReference type="OrthoDB" id="9800332at2"/>
<reference evidence="8 9" key="1">
    <citation type="submission" date="2018-07" db="EMBL/GenBank/DDBJ databases">
        <title>Complete genome sequencing of Ornithinimicrobium sp. AMA3305.</title>
        <authorList>
            <person name="Bae J.-W."/>
        </authorList>
    </citation>
    <scope>NUCLEOTIDE SEQUENCE [LARGE SCALE GENOMIC DNA]</scope>
    <source>
        <strain evidence="8 9">AMA3305</strain>
    </source>
</reference>
<evidence type="ECO:0000256" key="4">
    <source>
        <dbReference type="ARBA" id="ARBA00022777"/>
    </source>
</evidence>
<dbReference type="GO" id="GO:0005524">
    <property type="term" value="F:ATP binding"/>
    <property type="evidence" value="ECO:0007669"/>
    <property type="project" value="UniProtKB-UniRule"/>
</dbReference>
<sequence>MSGPVAVLVGPPGAGKTTVGRVLADRLGVPLHDTDAAVEELVGKPVADIFVQDGEAVFRGLERQEVLRALHEEEGVVALGGGAPVQEEIAEALRGGGLPVVFLDVTIADAAGRVGFDVSRPLLLVNPRAAWTRLMNARRPVYEELATVQVQTGGRSPDEVADEVLALLGLTP</sequence>
<evidence type="ECO:0000256" key="3">
    <source>
        <dbReference type="ARBA" id="ARBA00022741"/>
    </source>
</evidence>
<keyword evidence="3 7" id="KW-0547">Nucleotide-binding</keyword>
<comment type="function">
    <text evidence="7">Catalyzes the specific phosphorylation of the 3-hydroxyl group of shikimic acid using ATP as a cosubstrate.</text>
</comment>
<feature type="binding site" evidence="7">
    <location>
        <position position="59"/>
    </location>
    <ligand>
        <name>substrate</name>
    </ligand>
</feature>
<evidence type="ECO:0000256" key="1">
    <source>
        <dbReference type="ARBA" id="ARBA00022605"/>
    </source>
</evidence>
<feature type="binding site" evidence="7">
    <location>
        <begin position="13"/>
        <end position="18"/>
    </location>
    <ligand>
        <name>ATP</name>
        <dbReference type="ChEBI" id="CHEBI:30616"/>
    </ligand>
</feature>
<keyword evidence="7" id="KW-0479">Metal-binding</keyword>
<comment type="subcellular location">
    <subcellularLocation>
        <location evidence="7">Cytoplasm</location>
    </subcellularLocation>
</comment>
<feature type="binding site" evidence="7">
    <location>
        <position position="17"/>
    </location>
    <ligand>
        <name>Mg(2+)</name>
        <dbReference type="ChEBI" id="CHEBI:18420"/>
    </ligand>
</feature>
<organism evidence="8 9">
    <name type="scientific">Ornithinimicrobium avium</name>
    <dbReference type="NCBI Taxonomy" id="2283195"/>
    <lineage>
        <taxon>Bacteria</taxon>
        <taxon>Bacillati</taxon>
        <taxon>Actinomycetota</taxon>
        <taxon>Actinomycetes</taxon>
        <taxon>Micrococcales</taxon>
        <taxon>Ornithinimicrobiaceae</taxon>
        <taxon>Ornithinimicrobium</taxon>
    </lineage>
</organism>
<feature type="binding site" evidence="7">
    <location>
        <position position="81"/>
    </location>
    <ligand>
        <name>substrate</name>
    </ligand>
</feature>
<dbReference type="PRINTS" id="PR01100">
    <property type="entry name" value="SHIKIMTKNASE"/>
</dbReference>
<feature type="binding site" evidence="7">
    <location>
        <position position="155"/>
    </location>
    <ligand>
        <name>ATP</name>
        <dbReference type="ChEBI" id="CHEBI:30616"/>
    </ligand>
</feature>
<comment type="subunit">
    <text evidence="7">Monomer.</text>
</comment>
<comment type="cofactor">
    <cofactor evidence="7">
        <name>Mg(2+)</name>
        <dbReference type="ChEBI" id="CHEBI:18420"/>
    </cofactor>
    <text evidence="7">Binds 1 Mg(2+) ion per subunit.</text>
</comment>
<dbReference type="GO" id="GO:0005829">
    <property type="term" value="C:cytosol"/>
    <property type="evidence" value="ECO:0007669"/>
    <property type="project" value="TreeGrafter"/>
</dbReference>